<dbReference type="InterPro" id="IPR050291">
    <property type="entry name" value="CDF_Transporter"/>
</dbReference>
<dbReference type="InterPro" id="IPR027469">
    <property type="entry name" value="Cation_efflux_TMD_sf"/>
</dbReference>
<dbReference type="PANTHER" id="PTHR43840">
    <property type="entry name" value="MITOCHONDRIAL METAL TRANSPORTER 1-RELATED"/>
    <property type="match status" value="1"/>
</dbReference>
<sequence>MAKNCNEEKHNEENRNKVIVRTSVVGIVTNVILASVKAVIGLMANSIAVVLDAVNNLSDALSSIITIVGNKLSRKLPNEKHPLGYGRIEYLTAMVIASIVIYAGITSCVESIKKIIHPEEADYSTISLVIIAIAVVVKVVLGRYVKSQGERVNSGSLIASGSDALFDAILSLSVLASALIFIFTGLSLEAYVGVLISIFIVKAGFEMLKDTVSDLLGKKNDNELTKQIKSLIRSEEGVHGAYDLVINDYGPEKKLASVHVELPDTMTVADLDSLTRKLEKKVYRETGVILTAIGVYSYNTQNDESAKIRDTILDKVKSHDWALQMHGFYVDIEAKEMRFDVVIKFGVNAQKALETIKSEAAELYPDFTIQVSPDIDLG</sequence>
<evidence type="ECO:0000256" key="1">
    <source>
        <dbReference type="ARBA" id="ARBA00004141"/>
    </source>
</evidence>
<protein>
    <submittedName>
        <fullName evidence="10">Cation diffusion facilitator family transporter</fullName>
    </submittedName>
</protein>
<evidence type="ECO:0000256" key="2">
    <source>
        <dbReference type="ARBA" id="ARBA00008114"/>
    </source>
</evidence>
<keyword evidence="6 7" id="KW-0472">Membrane</keyword>
<feature type="transmembrane region" description="Helical" evidence="7">
    <location>
        <begin position="88"/>
        <end position="105"/>
    </location>
</feature>
<dbReference type="SUPFAM" id="SSF161111">
    <property type="entry name" value="Cation efflux protein transmembrane domain-like"/>
    <property type="match status" value="1"/>
</dbReference>
<keyword evidence="4 7" id="KW-0812">Transmembrane</keyword>
<dbReference type="InterPro" id="IPR002524">
    <property type="entry name" value="Cation_efflux"/>
</dbReference>
<accession>A0A380RXL2</accession>
<dbReference type="NCBIfam" id="TIGR01297">
    <property type="entry name" value="CDF"/>
    <property type="match status" value="1"/>
</dbReference>
<evidence type="ECO:0000313" key="10">
    <source>
        <dbReference type="EMBL" id="SUQ19717.1"/>
    </source>
</evidence>
<dbReference type="InterPro" id="IPR036837">
    <property type="entry name" value="Cation_efflux_CTD_sf"/>
</dbReference>
<dbReference type="EMBL" id="UHJL01000001">
    <property type="protein sequence ID" value="SUQ19717.1"/>
    <property type="molecule type" value="Genomic_DNA"/>
</dbReference>
<dbReference type="FunFam" id="1.20.1510.10:FF:000006">
    <property type="entry name" value="Divalent cation efflux transporter"/>
    <property type="match status" value="1"/>
</dbReference>
<dbReference type="Gene3D" id="1.20.1510.10">
    <property type="entry name" value="Cation efflux protein transmembrane domain"/>
    <property type="match status" value="1"/>
</dbReference>
<dbReference type="Proteomes" id="UP000255423">
    <property type="component" value="Unassembled WGS sequence"/>
</dbReference>
<reference evidence="10 11" key="1">
    <citation type="submission" date="2017-08" db="EMBL/GenBank/DDBJ databases">
        <authorList>
            <person name="de Groot N.N."/>
        </authorList>
    </citation>
    <scope>NUCLEOTIDE SEQUENCE [LARGE SCALE GENOMIC DNA]</scope>
    <source>
        <strain evidence="10 11">HM2</strain>
    </source>
</reference>
<dbReference type="GO" id="GO:0016020">
    <property type="term" value="C:membrane"/>
    <property type="evidence" value="ECO:0007669"/>
    <property type="project" value="UniProtKB-SubCell"/>
</dbReference>
<comment type="similarity">
    <text evidence="2">Belongs to the cation diffusion facilitator (CDF) transporter (TC 2.A.4) family.</text>
</comment>
<feature type="transmembrane region" description="Helical" evidence="7">
    <location>
        <begin position="18"/>
        <end position="40"/>
    </location>
</feature>
<dbReference type="AlphaFoldDB" id="A0A380RXL2"/>
<feature type="transmembrane region" description="Helical" evidence="7">
    <location>
        <begin position="125"/>
        <end position="145"/>
    </location>
</feature>
<dbReference type="Pfam" id="PF01545">
    <property type="entry name" value="Cation_efflux"/>
    <property type="match status" value="1"/>
</dbReference>
<dbReference type="RefSeq" id="WP_109572279.1">
    <property type="nucleotide sequence ID" value="NZ_UHJL01000001.1"/>
</dbReference>
<dbReference type="PANTHER" id="PTHR43840:SF50">
    <property type="entry name" value="MANGANESE EFFLUX SYSTEM PROTEIN MNES"/>
    <property type="match status" value="1"/>
</dbReference>
<evidence type="ECO:0000256" key="4">
    <source>
        <dbReference type="ARBA" id="ARBA00022692"/>
    </source>
</evidence>
<organism evidence="10 11">
    <name type="scientific">Fibrobacter succinogenes</name>
    <name type="common">Bacteroides succinogenes</name>
    <dbReference type="NCBI Taxonomy" id="833"/>
    <lineage>
        <taxon>Bacteria</taxon>
        <taxon>Pseudomonadati</taxon>
        <taxon>Fibrobacterota</taxon>
        <taxon>Fibrobacteria</taxon>
        <taxon>Fibrobacterales</taxon>
        <taxon>Fibrobacteraceae</taxon>
        <taxon>Fibrobacter</taxon>
    </lineage>
</organism>
<dbReference type="GO" id="GO:0008324">
    <property type="term" value="F:monoatomic cation transmembrane transporter activity"/>
    <property type="evidence" value="ECO:0007669"/>
    <property type="project" value="InterPro"/>
</dbReference>
<evidence type="ECO:0000259" key="8">
    <source>
        <dbReference type="Pfam" id="PF01545"/>
    </source>
</evidence>
<evidence type="ECO:0000256" key="6">
    <source>
        <dbReference type="ARBA" id="ARBA00023136"/>
    </source>
</evidence>
<gene>
    <name evidence="10" type="ORF">SAMN05661053_0957</name>
</gene>
<evidence type="ECO:0000256" key="7">
    <source>
        <dbReference type="SAM" id="Phobius"/>
    </source>
</evidence>
<proteinExistence type="inferred from homology"/>
<feature type="domain" description="Cation efflux protein cytoplasmic" evidence="9">
    <location>
        <begin position="221"/>
        <end position="287"/>
    </location>
</feature>
<dbReference type="InterPro" id="IPR027470">
    <property type="entry name" value="Cation_efflux_CTD"/>
</dbReference>
<feature type="transmembrane region" description="Helical" evidence="7">
    <location>
        <begin position="190"/>
        <end position="208"/>
    </location>
</feature>
<evidence type="ECO:0000313" key="11">
    <source>
        <dbReference type="Proteomes" id="UP000255423"/>
    </source>
</evidence>
<evidence type="ECO:0000259" key="9">
    <source>
        <dbReference type="Pfam" id="PF16916"/>
    </source>
</evidence>
<evidence type="ECO:0000256" key="3">
    <source>
        <dbReference type="ARBA" id="ARBA00022448"/>
    </source>
</evidence>
<dbReference type="Pfam" id="PF16916">
    <property type="entry name" value="ZT_dimer"/>
    <property type="match status" value="1"/>
</dbReference>
<name>A0A380RXL2_FIBSU</name>
<keyword evidence="5 7" id="KW-1133">Transmembrane helix</keyword>
<evidence type="ECO:0000256" key="5">
    <source>
        <dbReference type="ARBA" id="ARBA00022989"/>
    </source>
</evidence>
<dbReference type="Gene3D" id="3.30.70.1350">
    <property type="entry name" value="Cation efflux protein, cytoplasmic domain"/>
    <property type="match status" value="1"/>
</dbReference>
<dbReference type="InterPro" id="IPR058533">
    <property type="entry name" value="Cation_efflux_TM"/>
</dbReference>
<keyword evidence="3" id="KW-0813">Transport</keyword>
<dbReference type="SUPFAM" id="SSF160240">
    <property type="entry name" value="Cation efflux protein cytoplasmic domain-like"/>
    <property type="match status" value="1"/>
</dbReference>
<feature type="domain" description="Cation efflux protein transmembrane" evidence="8">
    <location>
        <begin position="24"/>
        <end position="216"/>
    </location>
</feature>
<comment type="subcellular location">
    <subcellularLocation>
        <location evidence="1">Membrane</location>
        <topology evidence="1">Multi-pass membrane protein</topology>
    </subcellularLocation>
</comment>